<evidence type="ECO:0000259" key="9">
    <source>
        <dbReference type="Pfam" id="PF13868"/>
    </source>
</evidence>
<evidence type="ECO:0000256" key="6">
    <source>
        <dbReference type="ARBA" id="ARBA00023212"/>
    </source>
</evidence>
<dbReference type="GeneTree" id="ENSGT01130000278706"/>
<feature type="domain" description="Trichohyalin-plectin-homology" evidence="9">
    <location>
        <begin position="144"/>
        <end position="481"/>
    </location>
</feature>
<comment type="subcellular location">
    <subcellularLocation>
        <location evidence="1">Cytoplasm</location>
        <location evidence="1">Cytoskeleton</location>
        <location evidence="1">Microtubule organizing center</location>
        <location evidence="1">Centrosome</location>
    </subcellularLocation>
</comment>
<keyword evidence="11" id="KW-1185">Reference proteome</keyword>
<feature type="region of interest" description="Disordered" evidence="8">
    <location>
        <begin position="412"/>
        <end position="486"/>
    </location>
</feature>
<dbReference type="InterPro" id="IPR043597">
    <property type="entry name" value="TPH_dom"/>
</dbReference>
<feature type="compositionally biased region" description="Basic and acidic residues" evidence="8">
    <location>
        <begin position="422"/>
        <end position="486"/>
    </location>
</feature>
<dbReference type="InterPro" id="IPR043596">
    <property type="entry name" value="CFAP53/TCHP"/>
</dbReference>
<reference evidence="10" key="2">
    <citation type="submission" date="2025-08" db="UniProtKB">
        <authorList>
            <consortium name="Ensembl"/>
        </authorList>
    </citation>
    <scope>IDENTIFICATION</scope>
</reference>
<evidence type="ECO:0000256" key="1">
    <source>
        <dbReference type="ARBA" id="ARBA00004300"/>
    </source>
</evidence>
<dbReference type="InParanoid" id="H2YXB5"/>
<dbReference type="STRING" id="51511.ENSCSAVP00000009976"/>
<evidence type="ECO:0000256" key="4">
    <source>
        <dbReference type="ARBA" id="ARBA00022490"/>
    </source>
</evidence>
<evidence type="ECO:0000256" key="7">
    <source>
        <dbReference type="SAM" id="Coils"/>
    </source>
</evidence>
<name>H2YXB5_CIOSA</name>
<evidence type="ECO:0000313" key="11">
    <source>
        <dbReference type="Proteomes" id="UP000007875"/>
    </source>
</evidence>
<evidence type="ECO:0000256" key="5">
    <source>
        <dbReference type="ARBA" id="ARBA00023054"/>
    </source>
</evidence>
<proteinExistence type="inferred from homology"/>
<evidence type="ECO:0000256" key="2">
    <source>
        <dbReference type="ARBA" id="ARBA00010777"/>
    </source>
</evidence>
<accession>H2YXB5</accession>
<dbReference type="GO" id="GO:0005813">
    <property type="term" value="C:centrosome"/>
    <property type="evidence" value="ECO:0007669"/>
    <property type="project" value="UniProtKB-SubCell"/>
</dbReference>
<dbReference type="AlphaFoldDB" id="H2YXB5"/>
<reference evidence="10" key="3">
    <citation type="submission" date="2025-09" db="UniProtKB">
        <authorList>
            <consortium name="Ensembl"/>
        </authorList>
    </citation>
    <scope>IDENTIFICATION</scope>
</reference>
<feature type="coiled-coil region" evidence="7">
    <location>
        <begin position="189"/>
        <end position="323"/>
    </location>
</feature>
<dbReference type="HOGENOM" id="CLU_042533_1_0_1"/>
<dbReference type="GO" id="GO:0006915">
    <property type="term" value="P:apoptotic process"/>
    <property type="evidence" value="ECO:0007669"/>
    <property type="project" value="TreeGrafter"/>
</dbReference>
<organism evidence="10 11">
    <name type="scientific">Ciona savignyi</name>
    <name type="common">Pacific transparent sea squirt</name>
    <dbReference type="NCBI Taxonomy" id="51511"/>
    <lineage>
        <taxon>Eukaryota</taxon>
        <taxon>Metazoa</taxon>
        <taxon>Chordata</taxon>
        <taxon>Tunicata</taxon>
        <taxon>Ascidiacea</taxon>
        <taxon>Phlebobranchia</taxon>
        <taxon>Cionidae</taxon>
        <taxon>Ciona</taxon>
    </lineage>
</organism>
<dbReference type="PANTHER" id="PTHR31183">
    <property type="entry name" value="TRICHOPLEIN KERATIN FILAMENT-BINDING PROTEIN FAMILY MEMBER"/>
    <property type="match status" value="1"/>
</dbReference>
<evidence type="ECO:0000313" key="10">
    <source>
        <dbReference type="Ensembl" id="ENSCSAVP00000009976.1"/>
    </source>
</evidence>
<reference evidence="11" key="1">
    <citation type="submission" date="2003-08" db="EMBL/GenBank/DDBJ databases">
        <authorList>
            <person name="Birren B."/>
            <person name="Nusbaum C."/>
            <person name="Abebe A."/>
            <person name="Abouelleil A."/>
            <person name="Adekoya E."/>
            <person name="Ait-zahra M."/>
            <person name="Allen N."/>
            <person name="Allen T."/>
            <person name="An P."/>
            <person name="Anderson M."/>
            <person name="Anderson S."/>
            <person name="Arachchi H."/>
            <person name="Armbruster J."/>
            <person name="Bachantsang P."/>
            <person name="Baldwin J."/>
            <person name="Barry A."/>
            <person name="Bayul T."/>
            <person name="Blitshsteyn B."/>
            <person name="Bloom T."/>
            <person name="Blye J."/>
            <person name="Boguslavskiy L."/>
            <person name="Borowsky M."/>
            <person name="Boukhgalter B."/>
            <person name="Brunache A."/>
            <person name="Butler J."/>
            <person name="Calixte N."/>
            <person name="Calvo S."/>
            <person name="Camarata J."/>
            <person name="Campo K."/>
            <person name="Chang J."/>
            <person name="Cheshatsang Y."/>
            <person name="Citroen M."/>
            <person name="Collymore A."/>
            <person name="Considine T."/>
            <person name="Cook A."/>
            <person name="Cooke P."/>
            <person name="Corum B."/>
            <person name="Cuomo C."/>
            <person name="David R."/>
            <person name="Dawoe T."/>
            <person name="Degray S."/>
            <person name="Dodge S."/>
            <person name="Dooley K."/>
            <person name="Dorje P."/>
            <person name="Dorjee K."/>
            <person name="Dorris L."/>
            <person name="Duffey N."/>
            <person name="Dupes A."/>
            <person name="Elkins T."/>
            <person name="Engels R."/>
            <person name="Erickson J."/>
            <person name="Farina A."/>
            <person name="Faro S."/>
            <person name="Ferreira P."/>
            <person name="Fischer H."/>
            <person name="Fitzgerald M."/>
            <person name="Foley K."/>
            <person name="Gage D."/>
            <person name="Galagan J."/>
            <person name="Gearin G."/>
            <person name="Gnerre S."/>
            <person name="Gnirke A."/>
            <person name="Goyette A."/>
            <person name="Graham J."/>
            <person name="Grandbois E."/>
            <person name="Gyaltsen K."/>
            <person name="Hafez N."/>
            <person name="Hagopian D."/>
            <person name="Hagos B."/>
            <person name="Hall J."/>
            <person name="Hatcher B."/>
            <person name="Heller A."/>
            <person name="Higgins H."/>
            <person name="Honan T."/>
            <person name="Horn A."/>
            <person name="Houde N."/>
            <person name="Hughes L."/>
            <person name="Hulme W."/>
            <person name="Husby E."/>
            <person name="Iliev I."/>
            <person name="Jaffe D."/>
            <person name="Jones C."/>
            <person name="Kamal M."/>
            <person name="Kamat A."/>
            <person name="Kamvysselis M."/>
            <person name="Karlsson E."/>
            <person name="Kells C."/>
            <person name="Kieu A."/>
            <person name="Kisner P."/>
            <person name="Kodira C."/>
            <person name="Kulbokas E."/>
            <person name="Labutti K."/>
            <person name="Lama D."/>
            <person name="Landers T."/>
            <person name="Leger J."/>
            <person name="Levine S."/>
            <person name="Lewis D."/>
            <person name="Lewis T."/>
            <person name="Lindblad-toh K."/>
            <person name="Liu X."/>
            <person name="Lokyitsang T."/>
            <person name="Lokyitsang Y."/>
            <person name="Lucien O."/>
            <person name="Lui A."/>
            <person name="Ma L.J."/>
            <person name="Mabbitt R."/>
            <person name="Macdonald J."/>
            <person name="Maclean C."/>
            <person name="Major J."/>
            <person name="Manning J."/>
            <person name="Marabella R."/>
            <person name="Maru K."/>
            <person name="Matthews C."/>
            <person name="Mauceli E."/>
            <person name="Mccarthy M."/>
            <person name="Mcdonough S."/>
            <person name="Mcghee T."/>
            <person name="Meldrim J."/>
            <person name="Meneus L."/>
            <person name="Mesirov J."/>
            <person name="Mihalev A."/>
            <person name="Mihova T."/>
            <person name="Mikkelsen T."/>
            <person name="Mlenga V."/>
            <person name="Moru K."/>
            <person name="Mozes J."/>
            <person name="Mulrain L."/>
            <person name="Munson G."/>
            <person name="Naylor J."/>
            <person name="Newes C."/>
            <person name="Nguyen C."/>
            <person name="Nguyen N."/>
            <person name="Nguyen T."/>
            <person name="Nicol R."/>
            <person name="Nielsen C."/>
            <person name="Nizzari M."/>
            <person name="Norbu C."/>
            <person name="Norbu N."/>
            <person name="O'donnell P."/>
            <person name="Okoawo O."/>
            <person name="O'leary S."/>
            <person name="Omotosho B."/>
            <person name="O'neill K."/>
            <person name="Osman S."/>
            <person name="Parker S."/>
            <person name="Perrin D."/>
            <person name="Phunkhang P."/>
            <person name="Piqani B."/>
            <person name="Purcell S."/>
            <person name="Rachupka T."/>
            <person name="Ramasamy U."/>
            <person name="Rameau R."/>
            <person name="Ray V."/>
            <person name="Raymond C."/>
            <person name="Retta R."/>
            <person name="Richardson S."/>
            <person name="Rise C."/>
            <person name="Rodriguez J."/>
            <person name="Rogers J."/>
            <person name="Rogov P."/>
            <person name="Rutman M."/>
            <person name="Schupbach R."/>
            <person name="Seaman C."/>
            <person name="Settipalli S."/>
            <person name="Sharpe T."/>
            <person name="Sheridan J."/>
            <person name="Sherpa N."/>
            <person name="Shi J."/>
            <person name="Smirnov S."/>
            <person name="Smith C."/>
            <person name="Sougnez C."/>
            <person name="Spencer B."/>
            <person name="Stalker J."/>
            <person name="Stange-thomann N."/>
            <person name="Stavropoulos S."/>
            <person name="Stetson K."/>
            <person name="Stone C."/>
            <person name="Stone S."/>
            <person name="Stubbs M."/>
            <person name="Talamas J."/>
            <person name="Tchuinga P."/>
            <person name="Tenzing P."/>
            <person name="Tesfaye S."/>
            <person name="Theodore J."/>
            <person name="Thoulutsang Y."/>
            <person name="Topham K."/>
            <person name="Towey S."/>
            <person name="Tsamla T."/>
            <person name="Tsomo N."/>
            <person name="Vallee D."/>
            <person name="Vassiliev H."/>
            <person name="Venkataraman V."/>
            <person name="Vinson J."/>
            <person name="Vo A."/>
            <person name="Wade C."/>
            <person name="Wang S."/>
            <person name="Wangchuk T."/>
            <person name="Wangdi T."/>
            <person name="Whittaker C."/>
            <person name="Wilkinson J."/>
            <person name="Wu Y."/>
            <person name="Wyman D."/>
            <person name="Yadav S."/>
            <person name="Yang S."/>
            <person name="Yang X."/>
            <person name="Yeager S."/>
            <person name="Yee E."/>
            <person name="Young G."/>
            <person name="Zainoun J."/>
            <person name="Zembeck L."/>
            <person name="Zimmer A."/>
            <person name="Zody M."/>
            <person name="Lander E."/>
        </authorList>
    </citation>
    <scope>NUCLEOTIDE SEQUENCE [LARGE SCALE GENOMIC DNA]</scope>
</reference>
<dbReference type="Pfam" id="PF13868">
    <property type="entry name" value="TPH"/>
    <property type="match status" value="1"/>
</dbReference>
<keyword evidence="6" id="KW-0206">Cytoskeleton</keyword>
<dbReference type="PANTHER" id="PTHR31183:SF2">
    <property type="entry name" value="TRICHOPLEIN KERATIN FILAMENT-BINDING PROTEIN"/>
    <property type="match status" value="1"/>
</dbReference>
<feature type="coiled-coil region" evidence="7">
    <location>
        <begin position="71"/>
        <end position="137"/>
    </location>
</feature>
<dbReference type="eggNOG" id="ENOG502QVSH">
    <property type="taxonomic scope" value="Eukaryota"/>
</dbReference>
<keyword evidence="4" id="KW-0963">Cytoplasm</keyword>
<evidence type="ECO:0000256" key="8">
    <source>
        <dbReference type="SAM" id="MobiDB-lite"/>
    </source>
</evidence>
<protein>
    <recommendedName>
        <fullName evidence="3">Trichoplein keratin filament-binding protein</fullName>
    </recommendedName>
</protein>
<evidence type="ECO:0000256" key="3">
    <source>
        <dbReference type="ARBA" id="ARBA00017328"/>
    </source>
</evidence>
<sequence>MALPTLPSSWTHKHQHVEKQMMRMREQQKRFREQWENATNYYKDQTISNRIRTNLMSEGAYKKSMETYSSLDERNRKLAALHRRREKLRELLQKERNAQEAELRGLSVGNYSRLQDMQERTEELKSAREEKRKELATEKLYQHWRENNEHLRKVESDLHQQHVREAWGDQTERRIREKDAAAASDRKFANEYEEARVRGMERMRRKEEERVREEVERAKMLKQQMADLKRREEAAALLKREEEQIRREEWELEKVQEERRKMAEQRKKTELQRFLHHQFRAQLRRRAQQIQEELEFDREILRRLEEEEQRSKEQQTARQMKAKEDVQWMKEVLEQQLKLEAKREAELDLVYREEGRRVWEQREKEWERERIARQKLMAEVLGERSGQIQERAERNRRRQEELLREREELVEVMEQEQQTARMSKEEEEKRKKMINDELHGQMTERKHEIQTRREQEEQEQERVKRNEQDYDAIMRDEEERMRQMGF</sequence>
<dbReference type="Proteomes" id="UP000007875">
    <property type="component" value="Unassembled WGS sequence"/>
</dbReference>
<keyword evidence="5 7" id="KW-0175">Coiled coil</keyword>
<dbReference type="Ensembl" id="ENSCSAVT00000010097.1">
    <property type="protein sequence ID" value="ENSCSAVP00000009976.1"/>
    <property type="gene ID" value="ENSCSAVG00000005876.1"/>
</dbReference>
<comment type="similarity">
    <text evidence="2">Belongs to the TCHP family.</text>
</comment>
<dbReference type="OMA" id="QNSHYFR"/>
<dbReference type="GO" id="GO:0045095">
    <property type="term" value="C:keratin filament"/>
    <property type="evidence" value="ECO:0007669"/>
    <property type="project" value="TreeGrafter"/>
</dbReference>